<keyword evidence="2" id="KW-0067">ATP-binding</keyword>
<evidence type="ECO:0000256" key="2">
    <source>
        <dbReference type="ARBA" id="ARBA00022840"/>
    </source>
</evidence>
<evidence type="ECO:0000313" key="8">
    <source>
        <dbReference type="EMBL" id="DBA02494.1"/>
    </source>
</evidence>
<dbReference type="CDD" id="cd19509">
    <property type="entry name" value="RecA-like_VPS4-like"/>
    <property type="match status" value="1"/>
</dbReference>
<dbReference type="InterPro" id="IPR041569">
    <property type="entry name" value="AAA_lid_3"/>
</dbReference>
<dbReference type="AlphaFoldDB" id="A0AAV2ZAI8"/>
<dbReference type="InterPro" id="IPR015415">
    <property type="entry name" value="Spast_Vps4_C"/>
</dbReference>
<dbReference type="GO" id="GO:0016887">
    <property type="term" value="F:ATP hydrolysis activity"/>
    <property type="evidence" value="ECO:0007669"/>
    <property type="project" value="InterPro"/>
</dbReference>
<dbReference type="Proteomes" id="UP001146120">
    <property type="component" value="Unassembled WGS sequence"/>
</dbReference>
<reference evidence="8" key="1">
    <citation type="submission" date="2022-11" db="EMBL/GenBank/DDBJ databases">
        <authorList>
            <person name="Morgan W.R."/>
            <person name="Tartar A."/>
        </authorList>
    </citation>
    <scope>NUCLEOTIDE SEQUENCE</scope>
    <source>
        <strain evidence="8">ARSEF 373</strain>
    </source>
</reference>
<dbReference type="InterPro" id="IPR050304">
    <property type="entry name" value="MT-severing_AAA_ATPase"/>
</dbReference>
<feature type="domain" description="AAA+ ATPase" evidence="7">
    <location>
        <begin position="116"/>
        <end position="252"/>
    </location>
</feature>
<dbReference type="EMBL" id="DAKRPA010000030">
    <property type="protein sequence ID" value="DBA02494.1"/>
    <property type="molecule type" value="Genomic_DNA"/>
</dbReference>
<accession>A0AAV2ZAI8</accession>
<reference evidence="8" key="2">
    <citation type="journal article" date="2023" name="Microbiol Resour">
        <title>Decontamination and Annotation of the Draft Genome Sequence of the Oomycete Lagenidium giganteum ARSEF 373.</title>
        <authorList>
            <person name="Morgan W.R."/>
            <person name="Tartar A."/>
        </authorList>
    </citation>
    <scope>NUCLEOTIDE SEQUENCE</scope>
    <source>
        <strain evidence="8">ARSEF 373</strain>
    </source>
</reference>
<keyword evidence="9" id="KW-1185">Reference proteome</keyword>
<dbReference type="Gene3D" id="1.10.8.60">
    <property type="match status" value="1"/>
</dbReference>
<dbReference type="SMART" id="SM00382">
    <property type="entry name" value="AAA"/>
    <property type="match status" value="1"/>
</dbReference>
<dbReference type="PANTHER" id="PTHR23074">
    <property type="entry name" value="AAA DOMAIN-CONTAINING"/>
    <property type="match status" value="1"/>
</dbReference>
<gene>
    <name evidence="8" type="ORF">N0F65_010966</name>
</gene>
<dbReference type="FunFam" id="1.10.8.60:FF:000022">
    <property type="entry name" value="Fidgetin like 1"/>
    <property type="match status" value="1"/>
</dbReference>
<dbReference type="Pfam" id="PF00004">
    <property type="entry name" value="AAA"/>
    <property type="match status" value="1"/>
</dbReference>
<evidence type="ECO:0000313" key="9">
    <source>
        <dbReference type="Proteomes" id="UP001146120"/>
    </source>
</evidence>
<keyword evidence="3" id="KW-0472">Membrane</keyword>
<proteinExistence type="predicted"/>
<evidence type="ECO:0000256" key="1">
    <source>
        <dbReference type="ARBA" id="ARBA00022741"/>
    </source>
</evidence>
<dbReference type="SUPFAM" id="SSF52540">
    <property type="entry name" value="P-loop containing nucleoside triphosphate hydrolases"/>
    <property type="match status" value="1"/>
</dbReference>
<sequence>MLRAVKYSHDEGQKIEYRRKIDAFMTRAEELKASLHRTKSSARAGSKPSAVKAGSSARFSKQHAQHAHSILDEVLDRSPGVPWSDVAGLKVAKQILQEAVILPTLRPDIFTGLRAPPRGVLLFGPPGTGKTLLAKAVATEAKATFFNISASTLTSKWVGEGEKLVRALFEMARELQPSVIFLDEMDALLGSRSASEHDASRRIKNQFFTELDGAASHPDDRILFMGATNLPQELDEAIIRRLEKRIYVPLPDATARECLIQELLGDMSSLTGKGLSWVVNNTDGYSGSDLKALCKDAALGPIRDVGARIAQIKSEEVRGVTVDDFRLALQRVRPSVSLETIRSLEAWNKLYGMSAV</sequence>
<dbReference type="Pfam" id="PF09336">
    <property type="entry name" value="Vps4_C"/>
    <property type="match status" value="1"/>
</dbReference>
<name>A0AAV2ZAI8_9STRA</name>
<evidence type="ECO:0000259" key="7">
    <source>
        <dbReference type="SMART" id="SM00382"/>
    </source>
</evidence>
<evidence type="ECO:0000256" key="5">
    <source>
        <dbReference type="ARBA" id="ARBA00038871"/>
    </source>
</evidence>
<keyword evidence="1" id="KW-0547">Nucleotide-binding</keyword>
<dbReference type="Pfam" id="PF17862">
    <property type="entry name" value="AAA_lid_3"/>
    <property type="match status" value="1"/>
</dbReference>
<comment type="catalytic activity">
    <reaction evidence="4">
        <text>n ATP + n H2O + a microtubule = n ADP + n phosphate + (n+1) alpha/beta tubulin heterodimers.</text>
        <dbReference type="EC" id="5.6.1.1"/>
    </reaction>
</comment>
<dbReference type="EC" id="5.6.1.1" evidence="5"/>
<dbReference type="InterPro" id="IPR027417">
    <property type="entry name" value="P-loop_NTPase"/>
</dbReference>
<comment type="caution">
    <text evidence="8">The sequence shown here is derived from an EMBL/GenBank/DDBJ whole genome shotgun (WGS) entry which is preliminary data.</text>
</comment>
<protein>
    <recommendedName>
        <fullName evidence="5">microtubule-severing ATPase</fullName>
        <ecNumber evidence="5">5.6.1.1</ecNumber>
    </recommendedName>
</protein>
<feature type="region of interest" description="Disordered" evidence="6">
    <location>
        <begin position="35"/>
        <end position="58"/>
    </location>
</feature>
<dbReference type="GO" id="GO:0005524">
    <property type="term" value="F:ATP binding"/>
    <property type="evidence" value="ECO:0007669"/>
    <property type="project" value="UniProtKB-KW"/>
</dbReference>
<dbReference type="Gene3D" id="3.40.50.300">
    <property type="entry name" value="P-loop containing nucleotide triphosphate hydrolases"/>
    <property type="match status" value="1"/>
</dbReference>
<evidence type="ECO:0000256" key="3">
    <source>
        <dbReference type="ARBA" id="ARBA00023136"/>
    </source>
</evidence>
<dbReference type="FunFam" id="3.40.50.300:FF:000093">
    <property type="entry name" value="Fidgetin-like 1"/>
    <property type="match status" value="1"/>
</dbReference>
<evidence type="ECO:0000256" key="4">
    <source>
        <dbReference type="ARBA" id="ARBA00036378"/>
    </source>
</evidence>
<dbReference type="GO" id="GO:0008568">
    <property type="term" value="F:microtubule severing ATPase activity"/>
    <property type="evidence" value="ECO:0007669"/>
    <property type="project" value="UniProtKB-EC"/>
</dbReference>
<dbReference type="GO" id="GO:0015630">
    <property type="term" value="C:microtubule cytoskeleton"/>
    <property type="evidence" value="ECO:0007669"/>
    <property type="project" value="TreeGrafter"/>
</dbReference>
<dbReference type="InterPro" id="IPR003593">
    <property type="entry name" value="AAA+_ATPase"/>
</dbReference>
<dbReference type="InterPro" id="IPR003959">
    <property type="entry name" value="ATPase_AAA_core"/>
</dbReference>
<evidence type="ECO:0000256" key="6">
    <source>
        <dbReference type="SAM" id="MobiDB-lite"/>
    </source>
</evidence>
<dbReference type="PANTHER" id="PTHR23074:SF86">
    <property type="entry name" value="SPASTIN"/>
    <property type="match status" value="1"/>
</dbReference>
<organism evidence="8 9">
    <name type="scientific">Lagenidium giganteum</name>
    <dbReference type="NCBI Taxonomy" id="4803"/>
    <lineage>
        <taxon>Eukaryota</taxon>
        <taxon>Sar</taxon>
        <taxon>Stramenopiles</taxon>
        <taxon>Oomycota</taxon>
        <taxon>Peronosporomycetes</taxon>
        <taxon>Pythiales</taxon>
        <taxon>Pythiaceae</taxon>
    </lineage>
</organism>